<organism evidence="12 13">
    <name type="scientific">Sulfuriferula nivalis</name>
    <dbReference type="NCBI Taxonomy" id="2675298"/>
    <lineage>
        <taxon>Bacteria</taxon>
        <taxon>Pseudomonadati</taxon>
        <taxon>Pseudomonadota</taxon>
        <taxon>Betaproteobacteria</taxon>
        <taxon>Nitrosomonadales</taxon>
        <taxon>Sulfuricellaceae</taxon>
        <taxon>Sulfuriferula</taxon>
    </lineage>
</organism>
<dbReference type="Proteomes" id="UP000463939">
    <property type="component" value="Chromosome"/>
</dbReference>
<dbReference type="CDD" id="cd06849">
    <property type="entry name" value="lipoyl_domain"/>
    <property type="match status" value="1"/>
</dbReference>
<dbReference type="InterPro" id="IPR001078">
    <property type="entry name" value="2-oxoacid_DH_actylTfrase"/>
</dbReference>
<evidence type="ECO:0000256" key="9">
    <source>
        <dbReference type="ARBA" id="ARBA00052761"/>
    </source>
</evidence>
<sequence>MIIDVKTPELSDSITEGTLLEWHKQIGEQVQRDETLIDLETDKVILEISAPCSGTVVELLRENGAVVTAGEVIARINDGDERTAIEVPVVVTPLVVPVQVVAPIVPVAVAQPIVTTVVIPPAAPQIKSHRQAMSRLRQRIAERLVSAQHTAAILTTFNEVNMQPIKDLRERFQTEFVREHGVKLGFMSFFVKAAVLALKQFPVINAAIDGTDIVYYDEYHLGIAVSTTRGLVVPVLRNVDQLSFAQIEQGIADLARRAEAMQLDFDELQGGTFSISNGGVFGSLLSTPIINPPQSAILGMHTIQERPIAENGQVVIRPMMYVALSYDHRLIDGRDAVKFLVEMKTALEDPARLMLAL</sequence>
<dbReference type="PANTHER" id="PTHR43416:SF5">
    <property type="entry name" value="DIHYDROLIPOYLLYSINE-RESIDUE SUCCINYLTRANSFERASE COMPONENT OF 2-OXOGLUTARATE DEHYDROGENASE COMPLEX, MITOCHONDRIAL"/>
    <property type="match status" value="1"/>
</dbReference>
<protein>
    <recommendedName>
        <fullName evidence="10">Dihydrolipoyllysine-residue succinyltransferase</fullName>
        <ecNumber evidence="10">2.3.1.61</ecNumber>
    </recommendedName>
</protein>
<evidence type="ECO:0000256" key="8">
    <source>
        <dbReference type="ARBA" id="ARBA00023315"/>
    </source>
</evidence>
<dbReference type="RefSeq" id="WP_162084196.1">
    <property type="nucleotide sequence ID" value="NZ_AP021881.1"/>
</dbReference>
<accession>A0A809RHB9</accession>
<dbReference type="FunFam" id="3.30.559.10:FF:000007">
    <property type="entry name" value="Dihydrolipoamide acetyltransferase component of pyruvate dehydrogenase complex"/>
    <property type="match status" value="1"/>
</dbReference>
<keyword evidence="8" id="KW-0012">Acyltransferase</keyword>
<comment type="function">
    <text evidence="2">E2 component of the 2-oxoglutarate dehydrogenase (OGDH) complex which catalyzes the second step in the conversion of 2-oxoglutarate to succinyl-CoA and CO(2).</text>
</comment>
<keyword evidence="6" id="KW-0808">Transferase</keyword>
<keyword evidence="7" id="KW-0450">Lipoyl</keyword>
<dbReference type="GO" id="GO:0004149">
    <property type="term" value="F:dihydrolipoyllysine-residue succinyltransferase activity"/>
    <property type="evidence" value="ECO:0007669"/>
    <property type="project" value="UniProtKB-UniRule"/>
</dbReference>
<name>A0A809RHB9_9PROT</name>
<comment type="cofactor">
    <cofactor evidence="1">
        <name>(R)-lipoate</name>
        <dbReference type="ChEBI" id="CHEBI:83088"/>
    </cofactor>
</comment>
<evidence type="ECO:0000256" key="7">
    <source>
        <dbReference type="ARBA" id="ARBA00022823"/>
    </source>
</evidence>
<dbReference type="AlphaFoldDB" id="A0A809RHB9"/>
<evidence type="ECO:0000256" key="10">
    <source>
        <dbReference type="NCBIfam" id="TIGR01347"/>
    </source>
</evidence>
<dbReference type="KEGG" id="sniv:SFSGTM_09520"/>
<dbReference type="GO" id="GO:0006099">
    <property type="term" value="P:tricarboxylic acid cycle"/>
    <property type="evidence" value="ECO:0007669"/>
    <property type="project" value="UniProtKB-UniRule"/>
</dbReference>
<dbReference type="InterPro" id="IPR050537">
    <property type="entry name" value="2-oxoacid_dehydrogenase"/>
</dbReference>
<dbReference type="SUPFAM" id="SSF52777">
    <property type="entry name" value="CoA-dependent acyltransferases"/>
    <property type="match status" value="1"/>
</dbReference>
<gene>
    <name evidence="12" type="ORF">SFSGTM_09520</name>
</gene>
<dbReference type="InterPro" id="IPR000089">
    <property type="entry name" value="Biotin_lipoyl"/>
</dbReference>
<evidence type="ECO:0000256" key="1">
    <source>
        <dbReference type="ARBA" id="ARBA00001938"/>
    </source>
</evidence>
<dbReference type="GO" id="GO:0033512">
    <property type="term" value="P:L-lysine catabolic process to acetyl-CoA via saccharopine"/>
    <property type="evidence" value="ECO:0007669"/>
    <property type="project" value="UniProtKB-UniPathway"/>
</dbReference>
<dbReference type="PROSITE" id="PS50968">
    <property type="entry name" value="BIOTINYL_LIPOYL"/>
    <property type="match status" value="1"/>
</dbReference>
<keyword evidence="13" id="KW-1185">Reference proteome</keyword>
<dbReference type="EMBL" id="AP021881">
    <property type="protein sequence ID" value="BBP00244.1"/>
    <property type="molecule type" value="Genomic_DNA"/>
</dbReference>
<dbReference type="SUPFAM" id="SSF51230">
    <property type="entry name" value="Single hybrid motif"/>
    <property type="match status" value="1"/>
</dbReference>
<evidence type="ECO:0000256" key="6">
    <source>
        <dbReference type="ARBA" id="ARBA00022679"/>
    </source>
</evidence>
<evidence type="ECO:0000256" key="2">
    <source>
        <dbReference type="ARBA" id="ARBA00004052"/>
    </source>
</evidence>
<keyword evidence="5" id="KW-0816">Tricarboxylic acid cycle</keyword>
<dbReference type="GO" id="GO:0005829">
    <property type="term" value="C:cytosol"/>
    <property type="evidence" value="ECO:0007669"/>
    <property type="project" value="TreeGrafter"/>
</dbReference>
<proteinExistence type="inferred from homology"/>
<evidence type="ECO:0000259" key="11">
    <source>
        <dbReference type="PROSITE" id="PS50968"/>
    </source>
</evidence>
<evidence type="ECO:0000256" key="5">
    <source>
        <dbReference type="ARBA" id="ARBA00022532"/>
    </source>
</evidence>
<evidence type="ECO:0000256" key="4">
    <source>
        <dbReference type="ARBA" id="ARBA00007317"/>
    </source>
</evidence>
<feature type="domain" description="Lipoyl-binding" evidence="11">
    <location>
        <begin position="2"/>
        <end position="77"/>
    </location>
</feature>
<dbReference type="InterPro" id="IPR003016">
    <property type="entry name" value="2-oxoA_DH_lipoyl-BS"/>
</dbReference>
<reference evidence="13" key="1">
    <citation type="submission" date="2019-11" db="EMBL/GenBank/DDBJ databases">
        <title>Isolation and characterization of a novel species in the genus Sulfuriferula.</title>
        <authorList>
            <person name="Mochizuki J."/>
            <person name="Kojima H."/>
            <person name="Fukui M."/>
        </authorList>
    </citation>
    <scope>NUCLEOTIDE SEQUENCE [LARGE SCALE GENOMIC DNA]</scope>
    <source>
        <strain evidence="13">SGTM</strain>
    </source>
</reference>
<comment type="similarity">
    <text evidence="4">Belongs to the 2-oxoacid dehydrogenase family.</text>
</comment>
<comment type="catalytic activity">
    <reaction evidence="9">
        <text>N(6)-[(R)-dihydrolipoyl]-L-lysyl-[protein] + succinyl-CoA = N(6)-[(R)-S(8)-succinyldihydrolipoyl]-L-lysyl-[protein] + CoA</text>
        <dbReference type="Rhea" id="RHEA:15213"/>
        <dbReference type="Rhea" id="RHEA-COMP:10475"/>
        <dbReference type="Rhea" id="RHEA-COMP:20092"/>
        <dbReference type="ChEBI" id="CHEBI:57287"/>
        <dbReference type="ChEBI" id="CHEBI:57292"/>
        <dbReference type="ChEBI" id="CHEBI:83100"/>
        <dbReference type="ChEBI" id="CHEBI:83120"/>
        <dbReference type="EC" id="2.3.1.61"/>
    </reaction>
</comment>
<dbReference type="UniPathway" id="UPA00868">
    <property type="reaction ID" value="UER00840"/>
</dbReference>
<dbReference type="InterPro" id="IPR006255">
    <property type="entry name" value="SucB"/>
</dbReference>
<dbReference type="PANTHER" id="PTHR43416">
    <property type="entry name" value="DIHYDROLIPOYLLYSINE-RESIDUE SUCCINYLTRANSFERASE COMPONENT OF 2-OXOGLUTARATE DEHYDROGENASE COMPLEX, MITOCHONDRIAL-RELATED"/>
    <property type="match status" value="1"/>
</dbReference>
<dbReference type="Pfam" id="PF00198">
    <property type="entry name" value="2-oxoacid_dh"/>
    <property type="match status" value="1"/>
</dbReference>
<dbReference type="Gene3D" id="2.40.50.100">
    <property type="match status" value="1"/>
</dbReference>
<dbReference type="GO" id="GO:0045252">
    <property type="term" value="C:oxoglutarate dehydrogenase complex"/>
    <property type="evidence" value="ECO:0007669"/>
    <property type="project" value="UniProtKB-UniRule"/>
</dbReference>
<dbReference type="InterPro" id="IPR011053">
    <property type="entry name" value="Single_hybrid_motif"/>
</dbReference>
<dbReference type="Gene3D" id="3.30.559.10">
    <property type="entry name" value="Chloramphenicol acetyltransferase-like domain"/>
    <property type="match status" value="1"/>
</dbReference>
<dbReference type="PROSITE" id="PS00189">
    <property type="entry name" value="LIPOYL"/>
    <property type="match status" value="1"/>
</dbReference>
<evidence type="ECO:0000313" key="12">
    <source>
        <dbReference type="EMBL" id="BBP00244.1"/>
    </source>
</evidence>
<dbReference type="InterPro" id="IPR023213">
    <property type="entry name" value="CAT-like_dom_sf"/>
</dbReference>
<dbReference type="EC" id="2.3.1.61" evidence="10"/>
<comment type="pathway">
    <text evidence="3">Amino-acid degradation; L-lysine degradation via saccharopine pathway; glutaryl-CoA from L-lysine: step 6/6.</text>
</comment>
<dbReference type="NCBIfam" id="TIGR01347">
    <property type="entry name" value="sucB"/>
    <property type="match status" value="1"/>
</dbReference>
<evidence type="ECO:0000256" key="3">
    <source>
        <dbReference type="ARBA" id="ARBA00005145"/>
    </source>
</evidence>
<evidence type="ECO:0000313" key="13">
    <source>
        <dbReference type="Proteomes" id="UP000463939"/>
    </source>
</evidence>
<dbReference type="Pfam" id="PF00364">
    <property type="entry name" value="Biotin_lipoyl"/>
    <property type="match status" value="1"/>
</dbReference>